<name>A0A1I5IIK5_9PSEU</name>
<evidence type="ECO:0000313" key="1">
    <source>
        <dbReference type="EMBL" id="SFO60282.1"/>
    </source>
</evidence>
<dbReference type="RefSeq" id="WP_143132405.1">
    <property type="nucleotide sequence ID" value="NZ_FOWC01000002.1"/>
</dbReference>
<dbReference type="Proteomes" id="UP000199137">
    <property type="component" value="Unassembled WGS sequence"/>
</dbReference>
<gene>
    <name evidence="1" type="ORF">SAMN05421854_102488</name>
</gene>
<accession>A0A1I5IIK5</accession>
<reference evidence="1 2" key="1">
    <citation type="submission" date="2016-10" db="EMBL/GenBank/DDBJ databases">
        <authorList>
            <person name="de Groot N.N."/>
        </authorList>
    </citation>
    <scope>NUCLEOTIDE SEQUENCE [LARGE SCALE GENOMIC DNA]</scope>
    <source>
        <strain evidence="1 2">DSM 44637</strain>
    </source>
</reference>
<dbReference type="AlphaFoldDB" id="A0A1I5IIK5"/>
<evidence type="ECO:0000313" key="2">
    <source>
        <dbReference type="Proteomes" id="UP000199137"/>
    </source>
</evidence>
<dbReference type="STRING" id="112413.SAMN05421854_102488"/>
<dbReference type="EMBL" id="FOWC01000002">
    <property type="protein sequence ID" value="SFO60282.1"/>
    <property type="molecule type" value="Genomic_DNA"/>
</dbReference>
<dbReference type="OrthoDB" id="5198592at2"/>
<protein>
    <submittedName>
        <fullName evidence="1">Uncharacterized protein</fullName>
    </submittedName>
</protein>
<organism evidence="1 2">
    <name type="scientific">Amycolatopsis rubida</name>
    <dbReference type="NCBI Taxonomy" id="112413"/>
    <lineage>
        <taxon>Bacteria</taxon>
        <taxon>Bacillati</taxon>
        <taxon>Actinomycetota</taxon>
        <taxon>Actinomycetes</taxon>
        <taxon>Pseudonocardiales</taxon>
        <taxon>Pseudonocardiaceae</taxon>
        <taxon>Amycolatopsis</taxon>
    </lineage>
</organism>
<sequence>MTDADTPTLDQFAFPLLPDLPGKVHGIVQLEPFVRVQCDGCGFIYDGEPGRIALGIILSGIRFNHRLCQHPKNPDRRRLCRSCRATEWGQQ</sequence>
<proteinExistence type="predicted"/>